<sequence>MDFSELHEAQQLLELGDRASLKEIKERYRELARRHHPDAGGEQSARMQEINAAYALLLAYLKDYRFSFAEEEFYEQQPEERLRQQFGDDPLWGNK</sequence>
<accession>A0A1L3GS58</accession>
<dbReference type="PROSITE" id="PS50076">
    <property type="entry name" value="DNAJ_2"/>
    <property type="match status" value="1"/>
</dbReference>
<dbReference type="SUPFAM" id="SSF46565">
    <property type="entry name" value="Chaperone J-domain"/>
    <property type="match status" value="1"/>
</dbReference>
<reference evidence="3 4" key="1">
    <citation type="journal article" date="2017" name="Genome Announc.">
        <title>Complete Genome Sequences of Two Acetylene-Fermenting Pelobacter acetylenicus Strains.</title>
        <authorList>
            <person name="Sutton J.M."/>
            <person name="Baesman S.M."/>
            <person name="Fierst J.L."/>
            <person name="Poret-Peterson A.T."/>
            <person name="Oremland R.S."/>
            <person name="Dunlap D.S."/>
            <person name="Akob D.M."/>
        </authorList>
    </citation>
    <scope>NUCLEOTIDE SEQUENCE [LARGE SCALE GENOMIC DNA]</scope>
    <source>
        <strain evidence="3 4">SFB93</strain>
    </source>
</reference>
<organism evidence="3 4">
    <name type="scientific">Syntrophotalea acetylenivorans</name>
    <dbReference type="NCBI Taxonomy" id="1842532"/>
    <lineage>
        <taxon>Bacteria</taxon>
        <taxon>Pseudomonadati</taxon>
        <taxon>Thermodesulfobacteriota</taxon>
        <taxon>Desulfuromonadia</taxon>
        <taxon>Desulfuromonadales</taxon>
        <taxon>Syntrophotaleaceae</taxon>
        <taxon>Syntrophotalea</taxon>
    </lineage>
</organism>
<dbReference type="STRING" id="1842532.A7E78_13675"/>
<dbReference type="CDD" id="cd06257">
    <property type="entry name" value="DnaJ"/>
    <property type="match status" value="1"/>
</dbReference>
<dbReference type="InterPro" id="IPR036869">
    <property type="entry name" value="J_dom_sf"/>
</dbReference>
<dbReference type="EMBL" id="CP015519">
    <property type="protein sequence ID" value="APG28784.1"/>
    <property type="molecule type" value="Genomic_DNA"/>
</dbReference>
<evidence type="ECO:0000259" key="2">
    <source>
        <dbReference type="PROSITE" id="PS50076"/>
    </source>
</evidence>
<name>A0A1L3GS58_9BACT</name>
<dbReference type="InterPro" id="IPR050817">
    <property type="entry name" value="DjlA_DnaK_co-chaperone"/>
</dbReference>
<dbReference type="KEGG" id="pef:A7E78_13675"/>
<dbReference type="AlphaFoldDB" id="A0A1L3GS58"/>
<dbReference type="Proteomes" id="UP000182517">
    <property type="component" value="Chromosome"/>
</dbReference>
<dbReference type="PANTHER" id="PTHR24074">
    <property type="entry name" value="CO-CHAPERONE PROTEIN DJLA"/>
    <property type="match status" value="1"/>
</dbReference>
<feature type="domain" description="J" evidence="2">
    <location>
        <begin position="8"/>
        <end position="78"/>
    </location>
</feature>
<keyword evidence="4" id="KW-1185">Reference proteome</keyword>
<proteinExistence type="predicted"/>
<gene>
    <name evidence="3" type="ORF">A7E78_13675</name>
</gene>
<evidence type="ECO:0000313" key="4">
    <source>
        <dbReference type="Proteomes" id="UP000182517"/>
    </source>
</evidence>
<evidence type="ECO:0000256" key="1">
    <source>
        <dbReference type="SAM" id="MobiDB-lite"/>
    </source>
</evidence>
<dbReference type="SMART" id="SM00271">
    <property type="entry name" value="DnaJ"/>
    <property type="match status" value="1"/>
</dbReference>
<dbReference type="InterPro" id="IPR001623">
    <property type="entry name" value="DnaJ_domain"/>
</dbReference>
<protein>
    <submittedName>
        <fullName evidence="3">Molecular chaperone DnaJ</fullName>
    </submittedName>
</protein>
<dbReference type="OrthoDB" id="5244113at2"/>
<evidence type="ECO:0000313" key="3">
    <source>
        <dbReference type="EMBL" id="APG28784.1"/>
    </source>
</evidence>
<feature type="region of interest" description="Disordered" evidence="1">
    <location>
        <begin position="73"/>
        <end position="95"/>
    </location>
</feature>
<dbReference type="Gene3D" id="1.10.287.110">
    <property type="entry name" value="DnaJ domain"/>
    <property type="match status" value="1"/>
</dbReference>
<dbReference type="Pfam" id="PF00226">
    <property type="entry name" value="DnaJ"/>
    <property type="match status" value="1"/>
</dbReference>